<evidence type="ECO:0000313" key="3">
    <source>
        <dbReference type="Proteomes" id="UP000315349"/>
    </source>
</evidence>
<evidence type="ECO:0008006" key="4">
    <source>
        <dbReference type="Google" id="ProtNLM"/>
    </source>
</evidence>
<dbReference type="AlphaFoldDB" id="A0A518GJ24"/>
<protein>
    <recommendedName>
        <fullName evidence="4">DUF4878 domain-containing protein</fullName>
    </recommendedName>
</protein>
<proteinExistence type="predicted"/>
<sequence length="491" mass="51406">MMGPRTLPRLRSRLGNRPSIHTCLGMFLALMSGLMTSGCSTRESPNGAYQKLVNGVRSENFQMVVDSLSTETVNNTLDTMLRALRPQIAILGMTGPGREFIDIFKKYGVDLQKLDPGTSNTQIVDRLTDRYQCLVEVLGFSYRLQKQNPGGAAALASFSRIGQDPKTTLASIKYDGDRCTAEARYTVDGKKYREPLNFVRQGGTWRIAQVPSTPDTLASRGPVSGNQAVAVSTNSAPAHGTPQAEHGAPEMQLAQASPGTPSGGHNESAAPAPHAAPVANPPSTPAGHGSETPVPMPLPEQAATPPGHAPEGQAPGGNNIPRPQTPNGHGEMANAPAGLPPAGEGNNPANPGGANPGGAIPGADGQNPANSIPQAPTFPLGTAEYAVQKICLSVAAGQYTGLDGVISEKADGLLAQIRDGAVSEDEIQSLKKRFGEVRLLSVKPKGSTRTVTLQNTSGESLVFTLAKEDEIFRVKDLDVKQPASAKRKKAG</sequence>
<feature type="compositionally biased region" description="Polar residues" evidence="1">
    <location>
        <begin position="254"/>
        <end position="265"/>
    </location>
</feature>
<evidence type="ECO:0000256" key="1">
    <source>
        <dbReference type="SAM" id="MobiDB-lite"/>
    </source>
</evidence>
<dbReference type="KEGG" id="peh:Spb1_04420"/>
<keyword evidence="3" id="KW-1185">Reference proteome</keyword>
<accession>A0A518GJ24</accession>
<dbReference type="Proteomes" id="UP000315349">
    <property type="component" value="Chromosome"/>
</dbReference>
<name>A0A518GJ24_9PLAN</name>
<gene>
    <name evidence="2" type="ORF">Spb1_04420</name>
</gene>
<feature type="compositionally biased region" description="Low complexity" evidence="1">
    <location>
        <begin position="269"/>
        <end position="278"/>
    </location>
</feature>
<dbReference type="EMBL" id="CP036299">
    <property type="protein sequence ID" value="QDV28579.1"/>
    <property type="molecule type" value="Genomic_DNA"/>
</dbReference>
<feature type="region of interest" description="Disordered" evidence="1">
    <location>
        <begin position="231"/>
        <end position="375"/>
    </location>
</feature>
<evidence type="ECO:0000313" key="2">
    <source>
        <dbReference type="EMBL" id="QDV28579.1"/>
    </source>
</evidence>
<reference evidence="2 3" key="1">
    <citation type="submission" date="2019-02" db="EMBL/GenBank/DDBJ databases">
        <title>Deep-cultivation of Planctomycetes and their phenomic and genomic characterization uncovers novel biology.</title>
        <authorList>
            <person name="Wiegand S."/>
            <person name="Jogler M."/>
            <person name="Boedeker C."/>
            <person name="Pinto D."/>
            <person name="Vollmers J."/>
            <person name="Rivas-Marin E."/>
            <person name="Kohn T."/>
            <person name="Peeters S.H."/>
            <person name="Heuer A."/>
            <person name="Rast P."/>
            <person name="Oberbeckmann S."/>
            <person name="Bunk B."/>
            <person name="Jeske O."/>
            <person name="Meyerdierks A."/>
            <person name="Storesund J.E."/>
            <person name="Kallscheuer N."/>
            <person name="Luecker S."/>
            <person name="Lage O.M."/>
            <person name="Pohl T."/>
            <person name="Merkel B.J."/>
            <person name="Hornburger P."/>
            <person name="Mueller R.-W."/>
            <person name="Bruemmer F."/>
            <person name="Labrenz M."/>
            <person name="Spormann A.M."/>
            <person name="Op den Camp H."/>
            <person name="Overmann J."/>
            <person name="Amann R."/>
            <person name="Jetten M.S.M."/>
            <person name="Mascher T."/>
            <person name="Medema M.H."/>
            <person name="Devos D.P."/>
            <person name="Kaster A.-K."/>
            <person name="Ovreas L."/>
            <person name="Rohde M."/>
            <person name="Galperin M.Y."/>
            <person name="Jogler C."/>
        </authorList>
    </citation>
    <scope>NUCLEOTIDE SEQUENCE [LARGE SCALE GENOMIC DNA]</scope>
    <source>
        <strain evidence="2 3">Spb1</strain>
    </source>
</reference>
<feature type="compositionally biased region" description="Low complexity" evidence="1">
    <location>
        <begin position="333"/>
        <end position="353"/>
    </location>
</feature>
<organism evidence="2 3">
    <name type="scientific">Planctopirus ephydatiae</name>
    <dbReference type="NCBI Taxonomy" id="2528019"/>
    <lineage>
        <taxon>Bacteria</taxon>
        <taxon>Pseudomonadati</taxon>
        <taxon>Planctomycetota</taxon>
        <taxon>Planctomycetia</taxon>
        <taxon>Planctomycetales</taxon>
        <taxon>Planctomycetaceae</taxon>
        <taxon>Planctopirus</taxon>
    </lineage>
</organism>